<dbReference type="InterPro" id="IPR004155">
    <property type="entry name" value="PBS_lyase_HEAT"/>
</dbReference>
<name>A0ABV0J5T7_9CYAN</name>
<dbReference type="RefSeq" id="WP_190439714.1">
    <property type="nucleotide sequence ID" value="NZ_JAMPKM010000003.1"/>
</dbReference>
<accession>A0ABV0J5T7</accession>
<keyword evidence="4" id="KW-1185">Reference proteome</keyword>
<comment type="caution">
    <text evidence="3">The sequence shown here is derived from an EMBL/GenBank/DDBJ whole genome shotgun (WGS) entry which is preliminary data.</text>
</comment>
<proteinExistence type="predicted"/>
<gene>
    <name evidence="3" type="ORF">NC998_08365</name>
</gene>
<dbReference type="EMBL" id="JAMPKM010000003">
    <property type="protein sequence ID" value="MEP0817110.1"/>
    <property type="molecule type" value="Genomic_DNA"/>
</dbReference>
<dbReference type="SMART" id="SM00567">
    <property type="entry name" value="EZ_HEAT"/>
    <property type="match status" value="8"/>
</dbReference>
<dbReference type="InterPro" id="IPR016024">
    <property type="entry name" value="ARM-type_fold"/>
</dbReference>
<keyword evidence="2" id="KW-0605">Phycobilisome</keyword>
<dbReference type="Proteomes" id="UP001464891">
    <property type="component" value="Unassembled WGS sequence"/>
</dbReference>
<dbReference type="PANTHER" id="PTHR12697:SF5">
    <property type="entry name" value="DEOXYHYPUSINE HYDROXYLASE"/>
    <property type="match status" value="1"/>
</dbReference>
<organism evidence="3 4">
    <name type="scientific">Trichocoleus desertorum GB2-A4</name>
    <dbReference type="NCBI Taxonomy" id="2933944"/>
    <lineage>
        <taxon>Bacteria</taxon>
        <taxon>Bacillati</taxon>
        <taxon>Cyanobacteriota</taxon>
        <taxon>Cyanophyceae</taxon>
        <taxon>Leptolyngbyales</taxon>
        <taxon>Trichocoleusaceae</taxon>
        <taxon>Trichocoleus</taxon>
    </lineage>
</organism>
<reference evidence="3 4" key="1">
    <citation type="submission" date="2022-04" db="EMBL/GenBank/DDBJ databases">
        <title>Positive selection, recombination, and allopatry shape intraspecific diversity of widespread and dominant cyanobacteria.</title>
        <authorList>
            <person name="Wei J."/>
            <person name="Shu W."/>
            <person name="Hu C."/>
        </authorList>
    </citation>
    <scope>NUCLEOTIDE SEQUENCE [LARGE SCALE GENOMIC DNA]</scope>
    <source>
        <strain evidence="3 4">GB2-A4</strain>
    </source>
</reference>
<dbReference type="Pfam" id="PF03130">
    <property type="entry name" value="HEAT_PBS"/>
    <property type="match status" value="1"/>
</dbReference>
<evidence type="ECO:0000313" key="4">
    <source>
        <dbReference type="Proteomes" id="UP001464891"/>
    </source>
</evidence>
<keyword evidence="1" id="KW-0042">Antenna complex</keyword>
<evidence type="ECO:0000256" key="2">
    <source>
        <dbReference type="ARBA" id="ARBA00022738"/>
    </source>
</evidence>
<dbReference type="Gene3D" id="1.25.10.10">
    <property type="entry name" value="Leucine-rich Repeat Variant"/>
    <property type="match status" value="3"/>
</dbReference>
<dbReference type="PANTHER" id="PTHR12697">
    <property type="entry name" value="PBS LYASE HEAT-LIKE PROTEIN"/>
    <property type="match status" value="1"/>
</dbReference>
<dbReference type="InterPro" id="IPR011989">
    <property type="entry name" value="ARM-like"/>
</dbReference>
<dbReference type="SUPFAM" id="SSF48371">
    <property type="entry name" value="ARM repeat"/>
    <property type="match status" value="1"/>
</dbReference>
<evidence type="ECO:0000313" key="3">
    <source>
        <dbReference type="EMBL" id="MEP0817110.1"/>
    </source>
</evidence>
<sequence>MLEVLEKAQAAAQQADWPLLNQYLQQFSAAVKTTPQAEENGPTVAALKQILDLAIAALATGDFQSRWDLAKVFPTLAAAVGQIGQSVDWLIAPLIEIVQDDAAEVELRWFAIRILGQFNHPAVIKILVQLLQSEDTEAEELSEIAATTLASFGPDAIAALTELLADEQSRGLAVQALAQIRSRETIAPLSSVVEDPQVEVRSTAIEALSSFHDPQIAPILANALNDVAATVRREAVAGLALRADLAPDLDVVALLRDRLWDFNLAVCQQAATSLGRLGTPAAAAALWQVLQSAATPAVLQLEAVRALGWMQHPEALNYLHQALQLESLEVYQAVLTALGRVEAPELKPQAVEILLAALASQHPAVQQPHTQQAIALGLGQLGELAAVEPLIQLLATPDIGVQLHAIAALKQLAPEITHQKLQTLAADPEASLELKQGVAIALQEWQMTGIADSN</sequence>
<protein>
    <submittedName>
        <fullName evidence="3">HEAT repeat domain-containing protein</fullName>
    </submittedName>
</protein>
<dbReference type="Pfam" id="PF13646">
    <property type="entry name" value="HEAT_2"/>
    <property type="match status" value="3"/>
</dbReference>
<evidence type="ECO:0000256" key="1">
    <source>
        <dbReference type="ARBA" id="ARBA00022549"/>
    </source>
</evidence>